<dbReference type="AlphaFoldDB" id="A0A1R1Y223"/>
<gene>
    <name evidence="2" type="ORF">AYI70_g3742</name>
</gene>
<keyword evidence="1" id="KW-0813">Transport</keyword>
<name>A0A1R1Y223_9FUNG</name>
<dbReference type="GO" id="GO:0051028">
    <property type="term" value="P:mRNA transport"/>
    <property type="evidence" value="ECO:0007669"/>
    <property type="project" value="UniProtKB-KW"/>
</dbReference>
<keyword evidence="3" id="KW-1185">Reference proteome</keyword>
<accession>A0A1R1Y223</accession>
<sequence>MHGFDTNKIFYTMATKQLNTKQYVSAINLFGAINELKRIEEISCLILVDYLNSGEPKNLLCLNSLNSSIVCKIEILQSLICYLNIVQLLIKDSTAELRNSITEFFSISKSGPNPVWPVLIVDLVGLVNNGSFVNSCSKEYLYNLLSASELVINSPIKSKLYLPMIVSHGKSIVSKFNSEKDIDEALQLFIYSCLKSVSVI</sequence>
<reference evidence="2 3" key="1">
    <citation type="submission" date="2017-01" db="EMBL/GenBank/DDBJ databases">
        <authorList>
            <person name="Mah S.A."/>
            <person name="Swanson W.J."/>
            <person name="Moy G.W."/>
            <person name="Vacquier V.D."/>
        </authorList>
    </citation>
    <scope>NUCLEOTIDE SEQUENCE [LARGE SCALE GENOMIC DNA]</scope>
    <source>
        <strain evidence="2 3">GSMNP</strain>
    </source>
</reference>
<comment type="function">
    <text evidence="1">Functions as a component of the nuclear pore complex (NPC).</text>
</comment>
<dbReference type="GO" id="GO:0031965">
    <property type="term" value="C:nuclear membrane"/>
    <property type="evidence" value="ECO:0007669"/>
    <property type="project" value="UniProtKB-UniRule"/>
</dbReference>
<keyword evidence="1" id="KW-0539">Nucleus</keyword>
<comment type="similarity">
    <text evidence="1">Belongs to the nucleoporin Nup85 family.</text>
</comment>
<keyword evidence="1" id="KW-0906">Nuclear pore complex</keyword>
<dbReference type="Proteomes" id="UP000187283">
    <property type="component" value="Unassembled WGS sequence"/>
</dbReference>
<dbReference type="Pfam" id="PF07575">
    <property type="entry name" value="Nucleopor_Nup85"/>
    <property type="match status" value="1"/>
</dbReference>
<dbReference type="STRING" id="133412.A0A1R1Y223"/>
<organism evidence="2 3">
    <name type="scientific">Smittium culicis</name>
    <dbReference type="NCBI Taxonomy" id="133412"/>
    <lineage>
        <taxon>Eukaryota</taxon>
        <taxon>Fungi</taxon>
        <taxon>Fungi incertae sedis</taxon>
        <taxon>Zoopagomycota</taxon>
        <taxon>Kickxellomycotina</taxon>
        <taxon>Harpellomycetes</taxon>
        <taxon>Harpellales</taxon>
        <taxon>Legeriomycetaceae</taxon>
        <taxon>Smittium</taxon>
    </lineage>
</organism>
<evidence type="ECO:0000313" key="2">
    <source>
        <dbReference type="EMBL" id="OMJ21001.1"/>
    </source>
</evidence>
<comment type="subcellular location">
    <subcellularLocation>
        <location evidence="1">Nucleus</location>
        <location evidence="1">Nuclear pore complex</location>
    </subcellularLocation>
</comment>
<dbReference type="GO" id="GO:0005643">
    <property type="term" value="C:nuclear pore"/>
    <property type="evidence" value="ECO:0007669"/>
    <property type="project" value="UniProtKB-SubCell"/>
</dbReference>
<comment type="subunit">
    <text evidence="1">Component of the nuclear pore complex (NPC).</text>
</comment>
<evidence type="ECO:0000313" key="3">
    <source>
        <dbReference type="Proteomes" id="UP000187283"/>
    </source>
</evidence>
<comment type="caution">
    <text evidence="2">The sequence shown here is derived from an EMBL/GenBank/DDBJ whole genome shotgun (WGS) entry which is preliminary data.</text>
</comment>
<keyword evidence="1" id="KW-0509">mRNA transport</keyword>
<keyword evidence="1" id="KW-0472">Membrane</keyword>
<evidence type="ECO:0000256" key="1">
    <source>
        <dbReference type="RuleBase" id="RU365073"/>
    </source>
</evidence>
<keyword evidence="1" id="KW-0811">Translocation</keyword>
<dbReference type="EMBL" id="LSSN01001110">
    <property type="protein sequence ID" value="OMJ21001.1"/>
    <property type="molecule type" value="Genomic_DNA"/>
</dbReference>
<keyword evidence="1" id="KW-0653">Protein transport</keyword>
<dbReference type="InterPro" id="IPR011502">
    <property type="entry name" value="Nucleoporin_Nup85"/>
</dbReference>
<dbReference type="GO" id="GO:0015031">
    <property type="term" value="P:protein transport"/>
    <property type="evidence" value="ECO:0007669"/>
    <property type="project" value="UniProtKB-KW"/>
</dbReference>
<protein>
    <recommendedName>
        <fullName evidence="1">Nuclear pore complex protein Nup85</fullName>
    </recommendedName>
</protein>
<proteinExistence type="inferred from homology"/>
<dbReference type="OrthoDB" id="5551408at2759"/>